<dbReference type="HOGENOM" id="CLU_1022595_0_0_4"/>
<feature type="compositionally biased region" description="Basic and acidic residues" evidence="1">
    <location>
        <begin position="10"/>
        <end position="22"/>
    </location>
</feature>
<feature type="compositionally biased region" description="Basic and acidic residues" evidence="1">
    <location>
        <begin position="149"/>
        <end position="171"/>
    </location>
</feature>
<keyword evidence="2" id="KW-0614">Plasmid</keyword>
<protein>
    <submittedName>
        <fullName evidence="2">Uncharacterized protein</fullName>
    </submittedName>
</protein>
<gene>
    <name evidence="2" type="ordered locus">RSPO_m01259</name>
</gene>
<dbReference type="EMBL" id="CP002820">
    <property type="protein sequence ID" value="AEG71894.1"/>
    <property type="molecule type" value="Genomic_DNA"/>
</dbReference>
<evidence type="ECO:0000313" key="2">
    <source>
        <dbReference type="EMBL" id="AEG71894.1"/>
    </source>
</evidence>
<evidence type="ECO:0000256" key="1">
    <source>
        <dbReference type="SAM" id="MobiDB-lite"/>
    </source>
</evidence>
<dbReference type="AlphaFoldDB" id="F6G9I0"/>
<dbReference type="Proteomes" id="UP000007953">
    <property type="component" value="Plasmid megaplasmid"/>
</dbReference>
<reference evidence="2 3" key="1">
    <citation type="journal article" date="2011" name="J. Bacteriol.">
        <title>Complete genome sequence of the plant pathogen Ralstonia solanacearum strain Po82.</title>
        <authorList>
            <person name="Xu J."/>
            <person name="Zheng H.J."/>
            <person name="Liu L."/>
            <person name="Pan Z.C."/>
            <person name="Prior P."/>
            <person name="Tang B."/>
            <person name="Xu J.S."/>
            <person name="Zhang H."/>
            <person name="Tian Q."/>
            <person name="Zhang L.Q."/>
            <person name="Feng J."/>
        </authorList>
    </citation>
    <scope>NUCLEOTIDE SEQUENCE [LARGE SCALE GENOMIC DNA]</scope>
    <source>
        <strain evidence="3">Po82</strain>
    </source>
</reference>
<name>F6G9I0_RALS8</name>
<feature type="compositionally biased region" description="Basic and acidic residues" evidence="1">
    <location>
        <begin position="133"/>
        <end position="142"/>
    </location>
</feature>
<feature type="compositionally biased region" description="Basic and acidic residues" evidence="1">
    <location>
        <begin position="29"/>
        <end position="50"/>
    </location>
</feature>
<dbReference type="KEGG" id="rsn:RSPO_m01259"/>
<sequence>MAGAATQAKRQLDQRVDRGEQPRRHRDRREKQEDHPPWKQDGIRQQKPEHATGCPHNRPSRNGGEPHHCNLRECSAQHTGHIQHAGTHAPQRTLDIPPEHEHAEHVEHQVRNAGVQKCVRQQLPGKKPATRIDTGDTGRPQREAAQQRVAREELRDKDDHVGEDKRTDHGRPYPFPHTIQRCGTACSPRCDLGCRHAQPSMHRADCPASCRCSTSKSAPKKLAGALQTGIAGRENRFADSTGVRIARHSSLPDTPSTRIGSCVPSLSAFTAW</sequence>
<evidence type="ECO:0000313" key="3">
    <source>
        <dbReference type="Proteomes" id="UP000007953"/>
    </source>
</evidence>
<organism evidence="2 3">
    <name type="scientific">Ralstonia solanacearum (strain Po82)</name>
    <dbReference type="NCBI Taxonomy" id="1031711"/>
    <lineage>
        <taxon>Bacteria</taxon>
        <taxon>Pseudomonadati</taxon>
        <taxon>Pseudomonadota</taxon>
        <taxon>Betaproteobacteria</taxon>
        <taxon>Burkholderiales</taxon>
        <taxon>Burkholderiaceae</taxon>
        <taxon>Ralstonia</taxon>
        <taxon>Ralstonia solanacearum species complex</taxon>
    </lineage>
</organism>
<feature type="region of interest" description="Disordered" evidence="1">
    <location>
        <begin position="1"/>
        <end position="71"/>
    </location>
</feature>
<accession>F6G9I0</accession>
<geneLocation type="plasmid" evidence="3"/>
<feature type="region of interest" description="Disordered" evidence="1">
    <location>
        <begin position="103"/>
        <end position="172"/>
    </location>
</feature>
<proteinExistence type="predicted"/>